<name>A0A7D8UKN0_9HELO</name>
<evidence type="ECO:0000256" key="1">
    <source>
        <dbReference type="ARBA" id="ARBA00008072"/>
    </source>
</evidence>
<comment type="caution">
    <text evidence="4">The sequence shown here is derived from an EMBL/GenBank/DDBJ whole genome shotgun (WGS) entry which is preliminary data.</text>
</comment>
<reference evidence="4 5" key="1">
    <citation type="submission" date="2018-05" db="EMBL/GenBank/DDBJ databases">
        <title>Whole genome sequencing for identification of molecular markers to develop diagnostic detection tools for the regulated plant pathogen Lachnellula willkommii.</title>
        <authorList>
            <person name="Giroux E."/>
            <person name="Bilodeau G."/>
        </authorList>
    </citation>
    <scope>NUCLEOTIDE SEQUENCE [LARGE SCALE GENOMIC DNA]</scope>
    <source>
        <strain evidence="4 5">CBS 625.97</strain>
    </source>
</reference>
<evidence type="ECO:0000313" key="4">
    <source>
        <dbReference type="EMBL" id="TVY31740.1"/>
    </source>
</evidence>
<dbReference type="AlphaFoldDB" id="A0A7D8UKN0"/>
<dbReference type="InterPro" id="IPR036291">
    <property type="entry name" value="NAD(P)-bd_dom_sf"/>
</dbReference>
<feature type="non-terminal residue" evidence="4">
    <location>
        <position position="209"/>
    </location>
</feature>
<evidence type="ECO:0000259" key="3">
    <source>
        <dbReference type="Pfam" id="PF08240"/>
    </source>
</evidence>
<dbReference type="OrthoDB" id="48317at2759"/>
<protein>
    <submittedName>
        <fullName evidence="4">Protein TOXD</fullName>
    </submittedName>
</protein>
<dbReference type="SUPFAM" id="SSF50129">
    <property type="entry name" value="GroES-like"/>
    <property type="match status" value="1"/>
</dbReference>
<organism evidence="4 5">
    <name type="scientific">Lachnellula cervina</name>
    <dbReference type="NCBI Taxonomy" id="1316786"/>
    <lineage>
        <taxon>Eukaryota</taxon>
        <taxon>Fungi</taxon>
        <taxon>Dikarya</taxon>
        <taxon>Ascomycota</taxon>
        <taxon>Pezizomycotina</taxon>
        <taxon>Leotiomycetes</taxon>
        <taxon>Helotiales</taxon>
        <taxon>Lachnaceae</taxon>
        <taxon>Lachnellula</taxon>
    </lineage>
</organism>
<sequence>MSLPSKMLAITYTKPLTQSLTTIPLPPLRSTHLLIKISAVALNPTDWKHATYLPGAVPFSTLGCDYAGTVISIGSRVTKRFEIGQRVYGCAHGANQSNGSDGVFAEYAVVKGDTTMRAPAAGLGMDDLATVALGSITVGQGLFQPGKGLPLSMPGLELERENENGDGNGEGARAGAQGEWLLIYGGSTATGTLAIQFAKLAGYRVVTTC</sequence>
<evidence type="ECO:0000313" key="5">
    <source>
        <dbReference type="Proteomes" id="UP000481288"/>
    </source>
</evidence>
<dbReference type="EMBL" id="QGMG01003853">
    <property type="protein sequence ID" value="TVY31740.1"/>
    <property type="molecule type" value="Genomic_DNA"/>
</dbReference>
<keyword evidence="2" id="KW-0560">Oxidoreductase</keyword>
<dbReference type="PANTHER" id="PTHR45348">
    <property type="entry name" value="HYPOTHETICAL OXIDOREDUCTASE (EUROFUNG)"/>
    <property type="match status" value="1"/>
</dbReference>
<keyword evidence="5" id="KW-1185">Reference proteome</keyword>
<dbReference type="Pfam" id="PF08240">
    <property type="entry name" value="ADH_N"/>
    <property type="match status" value="1"/>
</dbReference>
<dbReference type="GO" id="GO:0016651">
    <property type="term" value="F:oxidoreductase activity, acting on NAD(P)H"/>
    <property type="evidence" value="ECO:0007669"/>
    <property type="project" value="InterPro"/>
</dbReference>
<accession>A0A7D8UKN0</accession>
<dbReference type="Gene3D" id="3.90.180.10">
    <property type="entry name" value="Medium-chain alcohol dehydrogenases, catalytic domain"/>
    <property type="match status" value="1"/>
</dbReference>
<feature type="domain" description="Alcohol dehydrogenase-like N-terminal" evidence="3">
    <location>
        <begin position="31"/>
        <end position="119"/>
    </location>
</feature>
<dbReference type="InterPro" id="IPR013154">
    <property type="entry name" value="ADH-like_N"/>
</dbReference>
<proteinExistence type="inferred from homology"/>
<dbReference type="Gene3D" id="3.40.50.720">
    <property type="entry name" value="NAD(P)-binding Rossmann-like Domain"/>
    <property type="match status" value="1"/>
</dbReference>
<dbReference type="InterPro" id="IPR047122">
    <property type="entry name" value="Trans-enoyl_RdTase-like"/>
</dbReference>
<comment type="similarity">
    <text evidence="1">Belongs to the zinc-containing alcohol dehydrogenase family.</text>
</comment>
<gene>
    <name evidence="4" type="primary">TOXD_0</name>
    <name evidence="4" type="ORF">LCER1_G009487</name>
</gene>
<dbReference type="SUPFAM" id="SSF51735">
    <property type="entry name" value="NAD(P)-binding Rossmann-fold domains"/>
    <property type="match status" value="1"/>
</dbReference>
<dbReference type="Proteomes" id="UP000481288">
    <property type="component" value="Unassembled WGS sequence"/>
</dbReference>
<dbReference type="InterPro" id="IPR011032">
    <property type="entry name" value="GroES-like_sf"/>
</dbReference>
<evidence type="ECO:0000256" key="2">
    <source>
        <dbReference type="ARBA" id="ARBA00023002"/>
    </source>
</evidence>
<dbReference type="PANTHER" id="PTHR45348:SF2">
    <property type="entry name" value="ZINC-TYPE ALCOHOL DEHYDROGENASE-LIKE PROTEIN C2E1P3.01"/>
    <property type="match status" value="1"/>
</dbReference>